<evidence type="ECO:0000313" key="2">
    <source>
        <dbReference type="EMBL" id="OHE95340.1"/>
    </source>
</evidence>
<dbReference type="AlphaFoldDB" id="A0A1G4B1P5"/>
<dbReference type="RefSeq" id="XP_022472502.1">
    <property type="nucleotide sequence ID" value="XM_022620980.1"/>
</dbReference>
<feature type="region of interest" description="Disordered" evidence="1">
    <location>
        <begin position="52"/>
        <end position="73"/>
    </location>
</feature>
<reference evidence="2 3" key="1">
    <citation type="submission" date="2016-09" db="EMBL/GenBank/DDBJ databases">
        <authorList>
            <person name="Capua I."/>
            <person name="De Benedictis P."/>
            <person name="Joannis T."/>
            <person name="Lombin L.H."/>
            <person name="Cattoli G."/>
        </authorList>
    </citation>
    <scope>NUCLEOTIDE SEQUENCE [LARGE SCALE GENOMIC DNA]</scope>
    <source>
        <strain evidence="2 3">IMI 309357</strain>
    </source>
</reference>
<evidence type="ECO:0000256" key="1">
    <source>
        <dbReference type="SAM" id="MobiDB-lite"/>
    </source>
</evidence>
<name>A0A1G4B1P5_9PEZI</name>
<proteinExistence type="predicted"/>
<organism evidence="2 3">
    <name type="scientific">Colletotrichum orchidophilum</name>
    <dbReference type="NCBI Taxonomy" id="1209926"/>
    <lineage>
        <taxon>Eukaryota</taxon>
        <taxon>Fungi</taxon>
        <taxon>Dikarya</taxon>
        <taxon>Ascomycota</taxon>
        <taxon>Pezizomycotina</taxon>
        <taxon>Sordariomycetes</taxon>
        <taxon>Hypocreomycetidae</taxon>
        <taxon>Glomerellales</taxon>
        <taxon>Glomerellaceae</taxon>
        <taxon>Colletotrichum</taxon>
    </lineage>
</organism>
<gene>
    <name evidence="2" type="ORF">CORC01_09351</name>
</gene>
<protein>
    <submittedName>
        <fullName evidence="2">Uncharacterized protein</fullName>
    </submittedName>
</protein>
<dbReference type="GeneID" id="34562490"/>
<comment type="caution">
    <text evidence="2">The sequence shown here is derived from an EMBL/GenBank/DDBJ whole genome shotgun (WGS) entry which is preliminary data.</text>
</comment>
<keyword evidence="3" id="KW-1185">Reference proteome</keyword>
<sequence>MECRINCGSCEMAAATVGLRVKKEDSVRSNLWTNLFILTLGCEAPAVMTARAEGGHGKTSKRRMAAMDQSTWL</sequence>
<dbReference type="EMBL" id="MJBS01000084">
    <property type="protein sequence ID" value="OHE95340.1"/>
    <property type="molecule type" value="Genomic_DNA"/>
</dbReference>
<accession>A0A1G4B1P5</accession>
<dbReference type="Proteomes" id="UP000176998">
    <property type="component" value="Unassembled WGS sequence"/>
</dbReference>
<evidence type="ECO:0000313" key="3">
    <source>
        <dbReference type="Proteomes" id="UP000176998"/>
    </source>
</evidence>